<evidence type="ECO:0000313" key="1">
    <source>
        <dbReference type="EMBL" id="EOY10569.1"/>
    </source>
</evidence>
<sequence length="81" mass="9154">MFTKEEKRKEGTANLVCLEPNPNGKCMATESVLATSIKSLSSIKHVRWPFPTSHPGPASPVPLQFNSFSCHYYLWKQLMQT</sequence>
<dbReference type="EMBL" id="CM001883">
    <property type="protein sequence ID" value="EOY10569.1"/>
    <property type="molecule type" value="Genomic_DNA"/>
</dbReference>
<dbReference type="HOGENOM" id="CLU_2578697_0_0_1"/>
<proteinExistence type="predicted"/>
<dbReference type="InParanoid" id="A0A061F7T6"/>
<reference evidence="1 2" key="1">
    <citation type="journal article" date="2013" name="Genome Biol.">
        <title>The genome sequence of the most widely cultivated cacao type and its use to identify candidate genes regulating pod color.</title>
        <authorList>
            <person name="Motamayor J.C."/>
            <person name="Mockaitis K."/>
            <person name="Schmutz J."/>
            <person name="Haiminen N."/>
            <person name="Iii D.L."/>
            <person name="Cornejo O."/>
            <person name="Findley S.D."/>
            <person name="Zheng P."/>
            <person name="Utro F."/>
            <person name="Royaert S."/>
            <person name="Saski C."/>
            <person name="Jenkins J."/>
            <person name="Podicheti R."/>
            <person name="Zhao M."/>
            <person name="Scheffler B.E."/>
            <person name="Stack J.C."/>
            <person name="Feltus F.A."/>
            <person name="Mustiga G.M."/>
            <person name="Amores F."/>
            <person name="Phillips W."/>
            <person name="Marelli J.P."/>
            <person name="May G.D."/>
            <person name="Shapiro H."/>
            <person name="Ma J."/>
            <person name="Bustamante C.D."/>
            <person name="Schnell R.J."/>
            <person name="Main D."/>
            <person name="Gilbert D."/>
            <person name="Parida L."/>
            <person name="Kuhn D.N."/>
        </authorList>
    </citation>
    <scope>NUCLEOTIDE SEQUENCE [LARGE SCALE GENOMIC DNA]</scope>
    <source>
        <strain evidence="2">cv. Matina 1-6</strain>
    </source>
</reference>
<organism evidence="1 2">
    <name type="scientific">Theobroma cacao</name>
    <name type="common">Cacao</name>
    <name type="synonym">Cocoa</name>
    <dbReference type="NCBI Taxonomy" id="3641"/>
    <lineage>
        <taxon>Eukaryota</taxon>
        <taxon>Viridiplantae</taxon>
        <taxon>Streptophyta</taxon>
        <taxon>Embryophyta</taxon>
        <taxon>Tracheophyta</taxon>
        <taxon>Spermatophyta</taxon>
        <taxon>Magnoliopsida</taxon>
        <taxon>eudicotyledons</taxon>
        <taxon>Gunneridae</taxon>
        <taxon>Pentapetalae</taxon>
        <taxon>rosids</taxon>
        <taxon>malvids</taxon>
        <taxon>Malvales</taxon>
        <taxon>Malvaceae</taxon>
        <taxon>Byttnerioideae</taxon>
        <taxon>Theobroma</taxon>
    </lineage>
</organism>
<dbReference type="Proteomes" id="UP000026915">
    <property type="component" value="Chromosome 5"/>
</dbReference>
<name>A0A061F7T6_THECC</name>
<dbReference type="AlphaFoldDB" id="A0A061F7T6"/>
<protein>
    <submittedName>
        <fullName evidence="1">Uncharacterized protein</fullName>
    </submittedName>
</protein>
<accession>A0A061F7T6</accession>
<evidence type="ECO:0000313" key="2">
    <source>
        <dbReference type="Proteomes" id="UP000026915"/>
    </source>
</evidence>
<keyword evidence="2" id="KW-1185">Reference proteome</keyword>
<dbReference type="Gramene" id="EOY10569">
    <property type="protein sequence ID" value="EOY10569"/>
    <property type="gene ID" value="TCM_025902"/>
</dbReference>
<gene>
    <name evidence="1" type="ORF">TCM_025902</name>
</gene>